<dbReference type="STRING" id="74649.A0A2P6PWH1"/>
<evidence type="ECO:0000256" key="2">
    <source>
        <dbReference type="ARBA" id="ARBA00007809"/>
    </source>
</evidence>
<feature type="transmembrane region" description="Helical" evidence="10">
    <location>
        <begin position="47"/>
        <end position="64"/>
    </location>
</feature>
<comment type="caution">
    <text evidence="12">The sequence shown here is derived from an EMBL/GenBank/DDBJ whole genome shotgun (WGS) entry which is preliminary data.</text>
</comment>
<evidence type="ECO:0000256" key="9">
    <source>
        <dbReference type="ARBA" id="ARBA00023136"/>
    </source>
</evidence>
<dbReference type="Pfam" id="PF03083">
    <property type="entry name" value="MtN3_slv"/>
    <property type="match status" value="2"/>
</dbReference>
<keyword evidence="13" id="KW-1185">Reference proteome</keyword>
<feature type="transmembrane region" description="Helical" evidence="10">
    <location>
        <begin position="169"/>
        <end position="187"/>
    </location>
</feature>
<keyword evidence="4" id="KW-1003">Cell membrane</keyword>
<evidence type="ECO:0000313" key="13">
    <source>
        <dbReference type="Proteomes" id="UP000238479"/>
    </source>
</evidence>
<evidence type="ECO:0000256" key="5">
    <source>
        <dbReference type="ARBA" id="ARBA00022597"/>
    </source>
</evidence>
<evidence type="ECO:0000313" key="12">
    <source>
        <dbReference type="EMBL" id="PRQ26275.1"/>
    </source>
</evidence>
<feature type="transmembrane region" description="Helical" evidence="10">
    <location>
        <begin position="136"/>
        <end position="157"/>
    </location>
</feature>
<sequence length="293" mass="32633">MVAPDPHTLASVFGMLGTLVSFLVLLAPLPTFYRIYKRKSADGFQSLPYSVALFSAMLMLYYAYIKENAYLLLGINSFGSIIETIYLIVYMIYAPSNSRIFTAKLLVLFNFLAYGVIVGVTYQIPNPLLRLKVVGWINVVFSVCVFAAPLSILRLVIRTKSVEYMSFPLSFCLTICAVMWFFYGLLIKDLFVAAPNILGFTFGMAQMILFLVYKNTKRPILPEFKLNEMPNRVAAANDEIIVACESTTQTGLKTGEGENKTSCEADGDHENQSQTTETSTVTNDIETSPESIV</sequence>
<feature type="region of interest" description="Disordered" evidence="11">
    <location>
        <begin position="252"/>
        <end position="293"/>
    </location>
</feature>
<dbReference type="InterPro" id="IPR004316">
    <property type="entry name" value="SWEET_rpt"/>
</dbReference>
<dbReference type="GO" id="GO:0008515">
    <property type="term" value="F:sucrose transmembrane transporter activity"/>
    <property type="evidence" value="ECO:0007669"/>
    <property type="project" value="UniProtKB-ARBA"/>
</dbReference>
<evidence type="ECO:0000256" key="4">
    <source>
        <dbReference type="ARBA" id="ARBA00022475"/>
    </source>
</evidence>
<dbReference type="Gramene" id="PRQ26275">
    <property type="protein sequence ID" value="PRQ26275"/>
    <property type="gene ID" value="RchiOBHm_Chr6g0292811"/>
</dbReference>
<evidence type="ECO:0000256" key="10">
    <source>
        <dbReference type="RuleBase" id="RU910715"/>
    </source>
</evidence>
<name>A0A2P6PWH1_ROSCH</name>
<organism evidence="12 13">
    <name type="scientific">Rosa chinensis</name>
    <name type="common">China rose</name>
    <dbReference type="NCBI Taxonomy" id="74649"/>
    <lineage>
        <taxon>Eukaryota</taxon>
        <taxon>Viridiplantae</taxon>
        <taxon>Streptophyta</taxon>
        <taxon>Embryophyta</taxon>
        <taxon>Tracheophyta</taxon>
        <taxon>Spermatophyta</taxon>
        <taxon>Magnoliopsida</taxon>
        <taxon>eudicotyledons</taxon>
        <taxon>Gunneridae</taxon>
        <taxon>Pentapetalae</taxon>
        <taxon>rosids</taxon>
        <taxon>fabids</taxon>
        <taxon>Rosales</taxon>
        <taxon>Rosaceae</taxon>
        <taxon>Rosoideae</taxon>
        <taxon>Rosoideae incertae sedis</taxon>
        <taxon>Rosa</taxon>
    </lineage>
</organism>
<gene>
    <name evidence="12" type="ORF">RchiOBHm_Chr6g0292811</name>
</gene>
<dbReference type="OrthoDB" id="409725at2759"/>
<evidence type="ECO:0000256" key="7">
    <source>
        <dbReference type="ARBA" id="ARBA00022737"/>
    </source>
</evidence>
<feature type="transmembrane region" description="Helical" evidence="10">
    <location>
        <begin position="12"/>
        <end position="35"/>
    </location>
</feature>
<comment type="subcellular location">
    <subcellularLocation>
        <location evidence="1 10">Cell membrane</location>
        <topology evidence="1 10">Multi-pass membrane protein</topology>
    </subcellularLocation>
</comment>
<dbReference type="OMA" id="INISVMM"/>
<evidence type="ECO:0000256" key="6">
    <source>
        <dbReference type="ARBA" id="ARBA00022692"/>
    </source>
</evidence>
<comment type="function">
    <text evidence="10">Mediates both low-affinity uptake and efflux of sugar across the membrane.</text>
</comment>
<feature type="compositionally biased region" description="Polar residues" evidence="11">
    <location>
        <begin position="272"/>
        <end position="293"/>
    </location>
</feature>
<dbReference type="Proteomes" id="UP000238479">
    <property type="component" value="Chromosome 6"/>
</dbReference>
<keyword evidence="7" id="KW-0677">Repeat</keyword>
<dbReference type="PANTHER" id="PTHR10791:SF157">
    <property type="entry name" value="BIDIRECTIONAL SUGAR TRANSPORTER SWEET"/>
    <property type="match status" value="1"/>
</dbReference>
<keyword evidence="8 10" id="KW-1133">Transmembrane helix</keyword>
<feature type="transmembrane region" description="Helical" evidence="10">
    <location>
        <begin position="193"/>
        <end position="213"/>
    </location>
</feature>
<feature type="transmembrane region" description="Helical" evidence="10">
    <location>
        <begin position="70"/>
        <end position="93"/>
    </location>
</feature>
<keyword evidence="6 10" id="KW-0812">Transmembrane</keyword>
<keyword evidence="5 10" id="KW-0762">Sugar transport</keyword>
<reference evidence="12 13" key="1">
    <citation type="journal article" date="2018" name="Nat. Genet.">
        <title>The Rosa genome provides new insights in the design of modern roses.</title>
        <authorList>
            <person name="Bendahmane M."/>
        </authorList>
    </citation>
    <scope>NUCLEOTIDE SEQUENCE [LARGE SCALE GENOMIC DNA]</scope>
    <source>
        <strain evidence="13">cv. Old Blush</strain>
    </source>
</reference>
<dbReference type="GO" id="GO:0005886">
    <property type="term" value="C:plasma membrane"/>
    <property type="evidence" value="ECO:0007669"/>
    <property type="project" value="UniProtKB-SubCell"/>
</dbReference>
<dbReference type="EMBL" id="PDCK01000044">
    <property type="protein sequence ID" value="PRQ26275.1"/>
    <property type="molecule type" value="Genomic_DNA"/>
</dbReference>
<dbReference type="GO" id="GO:0051119">
    <property type="term" value="F:sugar transmembrane transporter activity"/>
    <property type="evidence" value="ECO:0007669"/>
    <property type="project" value="InterPro"/>
</dbReference>
<dbReference type="InterPro" id="IPR047664">
    <property type="entry name" value="SWEET"/>
</dbReference>
<dbReference type="Gene3D" id="1.20.1280.290">
    <property type="match status" value="2"/>
</dbReference>
<feature type="transmembrane region" description="Helical" evidence="10">
    <location>
        <begin position="105"/>
        <end position="124"/>
    </location>
</feature>
<evidence type="ECO:0000256" key="1">
    <source>
        <dbReference type="ARBA" id="ARBA00004651"/>
    </source>
</evidence>
<dbReference type="FunFam" id="1.20.1280.290:FF:000003">
    <property type="entry name" value="Bidirectional sugar transporter SWEET"/>
    <property type="match status" value="1"/>
</dbReference>
<evidence type="ECO:0000256" key="3">
    <source>
        <dbReference type="ARBA" id="ARBA00022448"/>
    </source>
</evidence>
<dbReference type="AlphaFoldDB" id="A0A2P6PWH1"/>
<protein>
    <recommendedName>
        <fullName evidence="10">Bidirectional sugar transporter SWEET</fullName>
    </recommendedName>
</protein>
<keyword evidence="3 10" id="KW-0813">Transport</keyword>
<dbReference type="FunFam" id="1.20.1280.290:FF:000001">
    <property type="entry name" value="Bidirectional sugar transporter SWEET"/>
    <property type="match status" value="1"/>
</dbReference>
<proteinExistence type="inferred from homology"/>
<dbReference type="PANTHER" id="PTHR10791">
    <property type="entry name" value="RAG1-ACTIVATING PROTEIN 1"/>
    <property type="match status" value="1"/>
</dbReference>
<accession>A0A2P6PWH1</accession>
<evidence type="ECO:0000256" key="11">
    <source>
        <dbReference type="SAM" id="MobiDB-lite"/>
    </source>
</evidence>
<comment type="similarity">
    <text evidence="2 10">Belongs to the SWEET sugar transporter family.</text>
</comment>
<feature type="compositionally biased region" description="Basic and acidic residues" evidence="11">
    <location>
        <begin position="255"/>
        <end position="271"/>
    </location>
</feature>
<keyword evidence="9 10" id="KW-0472">Membrane</keyword>
<evidence type="ECO:0000256" key="8">
    <source>
        <dbReference type="ARBA" id="ARBA00022989"/>
    </source>
</evidence>